<dbReference type="PATRIC" id="fig|1121448.10.peg.278"/>
<keyword evidence="2" id="KW-0119">Carbohydrate metabolism</keyword>
<keyword evidence="4" id="KW-0378">Hydrolase</keyword>
<dbReference type="EMBL" id="CP006585">
    <property type="protein sequence ID" value="AGW12204.1"/>
    <property type="molecule type" value="Genomic_DNA"/>
</dbReference>
<dbReference type="KEGG" id="dgg:DGI_0274"/>
<dbReference type="Gene3D" id="3.20.110.20">
    <property type="match status" value="1"/>
</dbReference>
<keyword evidence="5" id="KW-1185">Reference proteome</keyword>
<reference evidence="4 5" key="1">
    <citation type="journal article" date="2013" name="J. Bacteriol.">
        <title>Roles of HynAB and Ech, the only two hydrogenases found in the model sulfate reducer Desulfovibrio gigas.</title>
        <authorList>
            <person name="Morais-Silva F.O."/>
            <person name="Santos C.I."/>
            <person name="Rodrigues R."/>
            <person name="Pereira I.A."/>
            <person name="Rodrigues-Pousada C."/>
        </authorList>
    </citation>
    <scope>NUCLEOTIDE SEQUENCE [LARGE SCALE GENOMIC DNA]</scope>
    <source>
        <strain evidence="5">ATCC 19364 / DSM 1382 / NCIMB 9332 / VKM B-1759</strain>
    </source>
</reference>
<dbReference type="InterPro" id="IPR021923">
    <property type="entry name" value="DUF3536"/>
</dbReference>
<dbReference type="PANTHER" id="PTHR36306">
    <property type="entry name" value="ALPHA-AMYLASE-RELATED-RELATED"/>
    <property type="match status" value="1"/>
</dbReference>
<dbReference type="InterPro" id="IPR011330">
    <property type="entry name" value="Glyco_hydro/deAcase_b/a-brl"/>
</dbReference>
<dbReference type="GO" id="GO:0005975">
    <property type="term" value="P:carbohydrate metabolic process"/>
    <property type="evidence" value="ECO:0007669"/>
    <property type="project" value="InterPro"/>
</dbReference>
<dbReference type="RefSeq" id="WP_021758812.1">
    <property type="nucleotide sequence ID" value="NC_022444.1"/>
</dbReference>
<dbReference type="CDD" id="cd10797">
    <property type="entry name" value="GH57N_APU_like_1"/>
    <property type="match status" value="1"/>
</dbReference>
<dbReference type="AlphaFoldDB" id="T2G7N6"/>
<evidence type="ECO:0000256" key="1">
    <source>
        <dbReference type="ARBA" id="ARBA00006821"/>
    </source>
</evidence>
<reference evidence="5" key="2">
    <citation type="submission" date="2013-07" db="EMBL/GenBank/DDBJ databases">
        <authorList>
            <person name="Morais-Silva F.O."/>
            <person name="Rezende A.M."/>
            <person name="Pimentel C."/>
            <person name="Resende D.M."/>
            <person name="Santos C.I."/>
            <person name="Clemente C."/>
            <person name="de Oliveira L.M."/>
            <person name="da Silva S.M."/>
            <person name="Costa D.A."/>
            <person name="Varela-Raposo A."/>
            <person name="Horacio E.C.A."/>
            <person name="Matos M."/>
            <person name="Flores O."/>
            <person name="Ruiz J.C."/>
            <person name="Rodrigues-Pousada C."/>
        </authorList>
    </citation>
    <scope>NUCLEOTIDE SEQUENCE [LARGE SCALE GENOMIC DNA]</scope>
    <source>
        <strain evidence="5">ATCC 19364 / DSM 1382 / NCIMB 9332 / VKM B-1759</strain>
    </source>
</reference>
<dbReference type="InterPro" id="IPR004300">
    <property type="entry name" value="Glyco_hydro_57_N"/>
</dbReference>
<protein>
    <submittedName>
        <fullName evidence="4">Putative glycoside hydrolase family 57</fullName>
    </submittedName>
</protein>
<evidence type="ECO:0000256" key="2">
    <source>
        <dbReference type="ARBA" id="ARBA00023277"/>
    </source>
</evidence>
<dbReference type="PANTHER" id="PTHR36306:SF3">
    <property type="entry name" value="GLYCOSIDE HYDROLASE FAMILY 57"/>
    <property type="match status" value="1"/>
</dbReference>
<feature type="domain" description="Glycoside hydrolase family 57 N-terminal" evidence="3">
    <location>
        <begin position="52"/>
        <end position="318"/>
    </location>
</feature>
<dbReference type="InterPro" id="IPR052046">
    <property type="entry name" value="GH57_Enzymes"/>
</dbReference>
<proteinExistence type="inferred from homology"/>
<dbReference type="Pfam" id="PF12055">
    <property type="entry name" value="DUF3536"/>
    <property type="match status" value="1"/>
</dbReference>
<dbReference type="GO" id="GO:0016787">
    <property type="term" value="F:hydrolase activity"/>
    <property type="evidence" value="ECO:0007669"/>
    <property type="project" value="UniProtKB-KW"/>
</dbReference>
<dbReference type="Pfam" id="PF03065">
    <property type="entry name" value="Glyco_hydro_57"/>
    <property type="match status" value="1"/>
</dbReference>
<dbReference type="HOGENOM" id="CLU_018719_0_0_7"/>
<sequence>MPSRYICIHGHFYQPPRENPWIEEVEVQDSAAPYHDWNERITAECYGPNASARILDDKGRILDIVNNYSRMSFNMGATLLSWMERNAPDVYASILEADRLSLQRFNGHGSAIAQVYNHMIMPLANGRDKRTQAVWGIKDFRKRFGREPEGIWLAETAVDTETLEVAASLGIRFTILAPRQCARVRPLLAGKALAPQLQEEPWQDVSDGRVDPTTAYKINLPSGRSIVAFFYDGPISQALAFEGLLKSGGQFYGRLKGAFNGARPWPQLVHIATDGESYGHHHSFGEMALAWCLEAAEQDPDVEVINYGAFLDRHPPIMEAEIVENSSWSCIHGVERWRSDCGCNTGGHPDWNQAWRKPLRQAFDWLRDETARIFEEHAAPLLKAPWTARDHYINVMLDRSPASVQAFLQQEAKGAITLQDSSKILKLMEMQRFAQLIYTSCAWFFDEVSGIETVQNLQYAVRTIQLAEDISGKFLEEQFKALLKQVPSNVLSGGLEVYEAHARPAQVDMLRVSAHFAIVSLFQEVEAAHEFACYAIEADVHERTRYGRSKMATGKASITSRITGEHAVVQFAVLHLGDHTVTCGVTYFTDPVHFRTMVTALREPFDRGDIVEAIRLLDKHFGRNTYSINHLFRDEQRLVVNQVLAPAYALAKSSYRQVFESNYAVLNFLDWLRIPPPAHVIDAARYVVGHDLKKLFSGNGINREELRAVVAEAKRWGLNLDDEALNFVAVDWVRRQLGECLREPDDLARLQALRLVLDEVADLPLNLASWRAQTNYFALWNRQQKAMRRKAAQSPEAARWIESFSRIGKALRVEFA</sequence>
<name>T2G7N6_MEGG1</name>
<dbReference type="STRING" id="1121448.DGI_0274"/>
<dbReference type="Proteomes" id="UP000016587">
    <property type="component" value="Chromosome"/>
</dbReference>
<evidence type="ECO:0000259" key="3">
    <source>
        <dbReference type="Pfam" id="PF03065"/>
    </source>
</evidence>
<dbReference type="OrthoDB" id="9757977at2"/>
<organism evidence="4 5">
    <name type="scientific">Megalodesulfovibrio gigas (strain ATCC 19364 / DSM 1382 / NCIMB 9332 / VKM B-1759)</name>
    <name type="common">Desulfovibrio gigas</name>
    <dbReference type="NCBI Taxonomy" id="1121448"/>
    <lineage>
        <taxon>Bacteria</taxon>
        <taxon>Pseudomonadati</taxon>
        <taxon>Thermodesulfobacteriota</taxon>
        <taxon>Desulfovibrionia</taxon>
        <taxon>Desulfovibrionales</taxon>
        <taxon>Desulfovibrionaceae</taxon>
        <taxon>Megalodesulfovibrio</taxon>
    </lineage>
</organism>
<dbReference type="SUPFAM" id="SSF88713">
    <property type="entry name" value="Glycoside hydrolase/deacetylase"/>
    <property type="match status" value="1"/>
</dbReference>
<comment type="similarity">
    <text evidence="1">Belongs to the glycosyl hydrolase 57 family.</text>
</comment>
<gene>
    <name evidence="4" type="ORF">DGI_0274</name>
</gene>
<evidence type="ECO:0000313" key="4">
    <source>
        <dbReference type="EMBL" id="AGW12204.1"/>
    </source>
</evidence>
<evidence type="ECO:0000313" key="5">
    <source>
        <dbReference type="Proteomes" id="UP000016587"/>
    </source>
</evidence>
<accession>T2G7N6</accession>
<dbReference type="eggNOG" id="COG1449">
    <property type="taxonomic scope" value="Bacteria"/>
</dbReference>